<sequence>MKKEIDNNGKYKDKFIVAYEKMREIGIENYSIDNMDMTLISLIVHRCKNIVTTNLKTRVNIEKLIEDRNTIQHINENEDDE</sequence>
<protein>
    <recommendedName>
        <fullName evidence="3">PIN domain-containing protein</fullName>
    </recommendedName>
</protein>
<evidence type="ECO:0000313" key="2">
    <source>
        <dbReference type="Proteomes" id="UP001208364"/>
    </source>
</evidence>
<gene>
    <name evidence="1" type="ORF">OCV55_09890</name>
</gene>
<accession>A0ABT2SVX6</accession>
<dbReference type="EMBL" id="JAOQJR010000010">
    <property type="protein sequence ID" value="MCU6738977.1"/>
    <property type="molecule type" value="Genomic_DNA"/>
</dbReference>
<name>A0ABT2SVX6_9FIRM</name>
<evidence type="ECO:0000313" key="1">
    <source>
        <dbReference type="EMBL" id="MCU6738977.1"/>
    </source>
</evidence>
<comment type="caution">
    <text evidence="1">The sequence shown here is derived from an EMBL/GenBank/DDBJ whole genome shotgun (WGS) entry which is preliminary data.</text>
</comment>
<proteinExistence type="predicted"/>
<dbReference type="RefSeq" id="WP_147580511.1">
    <property type="nucleotide sequence ID" value="NZ_JAOQJR010000010.1"/>
</dbReference>
<dbReference type="Proteomes" id="UP001208364">
    <property type="component" value="Unassembled WGS sequence"/>
</dbReference>
<keyword evidence="2" id="KW-1185">Reference proteome</keyword>
<reference evidence="1 2" key="1">
    <citation type="journal article" date="2021" name="ISME Commun">
        <title>Automated analysis of genomic sequences facilitates high-throughput and comprehensive description of bacteria.</title>
        <authorList>
            <person name="Hitch T.C.A."/>
        </authorList>
    </citation>
    <scope>NUCLEOTIDE SEQUENCE [LARGE SCALE GENOMIC DNA]</scope>
    <source>
        <strain evidence="1 2">H4_15</strain>
    </source>
</reference>
<organism evidence="1 2">
    <name type="scientific">[Clostridium] ammoniilyticum</name>
    <dbReference type="NCBI Taxonomy" id="2981784"/>
    <lineage>
        <taxon>Bacteria</taxon>
        <taxon>Bacillati</taxon>
        <taxon>Bacillota</taxon>
        <taxon>Erysipelotrichia</taxon>
        <taxon>Erysipelotrichales</taxon>
        <taxon>Coprobacillaceae</taxon>
        <taxon>Faecalibacillus</taxon>
    </lineage>
</organism>
<evidence type="ECO:0008006" key="3">
    <source>
        <dbReference type="Google" id="ProtNLM"/>
    </source>
</evidence>